<feature type="compositionally biased region" description="Basic and acidic residues" evidence="1">
    <location>
        <begin position="37"/>
        <end position="71"/>
    </location>
</feature>
<comment type="caution">
    <text evidence="2">The sequence shown here is derived from an EMBL/GenBank/DDBJ whole genome shotgun (WGS) entry which is preliminary data.</text>
</comment>
<feature type="compositionally biased region" description="Basic and acidic residues" evidence="1">
    <location>
        <begin position="82"/>
        <end position="109"/>
    </location>
</feature>
<evidence type="ECO:0000313" key="3">
    <source>
        <dbReference type="Proteomes" id="UP001172684"/>
    </source>
</evidence>
<name>A0ABQ9P4N0_9PEZI</name>
<organism evidence="2 3">
    <name type="scientific">Coniosporium apollinis</name>
    <dbReference type="NCBI Taxonomy" id="61459"/>
    <lineage>
        <taxon>Eukaryota</taxon>
        <taxon>Fungi</taxon>
        <taxon>Dikarya</taxon>
        <taxon>Ascomycota</taxon>
        <taxon>Pezizomycotina</taxon>
        <taxon>Dothideomycetes</taxon>
        <taxon>Dothideomycetes incertae sedis</taxon>
        <taxon>Coniosporium</taxon>
    </lineage>
</organism>
<keyword evidence="3" id="KW-1185">Reference proteome</keyword>
<dbReference type="EMBL" id="JAPDRL010000013">
    <property type="protein sequence ID" value="KAJ9667342.1"/>
    <property type="molecule type" value="Genomic_DNA"/>
</dbReference>
<proteinExistence type="predicted"/>
<evidence type="ECO:0000256" key="1">
    <source>
        <dbReference type="SAM" id="MobiDB-lite"/>
    </source>
</evidence>
<evidence type="ECO:0000313" key="2">
    <source>
        <dbReference type="EMBL" id="KAJ9667342.1"/>
    </source>
</evidence>
<feature type="region of interest" description="Disordered" evidence="1">
    <location>
        <begin position="19"/>
        <end position="109"/>
    </location>
</feature>
<dbReference type="Proteomes" id="UP001172684">
    <property type="component" value="Unassembled WGS sequence"/>
</dbReference>
<reference evidence="2" key="1">
    <citation type="submission" date="2022-10" db="EMBL/GenBank/DDBJ databases">
        <title>Culturing micro-colonial fungi from biological soil crusts in the Mojave desert and describing Neophaeococcomyces mojavensis, and introducing the new genera and species Taxawa tesnikishii.</title>
        <authorList>
            <person name="Kurbessoian T."/>
            <person name="Stajich J.E."/>
        </authorList>
    </citation>
    <scope>NUCLEOTIDE SEQUENCE</scope>
    <source>
        <strain evidence="2">TK_1</strain>
    </source>
</reference>
<sequence>MPLLRLPRALSPRVLRISQVHPPSFRPAPFTTSARLRLKEDKERSPEEAEAAKQKQLKKQEEGKGEWHEELASSSESGIAADRQEVQDHDEHMEELQKETAEKGEKGDL</sequence>
<gene>
    <name evidence="2" type="ORF">H2201_002543</name>
</gene>
<accession>A0ABQ9P4N0</accession>
<protein>
    <submittedName>
        <fullName evidence="2">Uncharacterized protein</fullName>
    </submittedName>
</protein>